<dbReference type="AlphaFoldDB" id="A0A219B3T8"/>
<dbReference type="Proteomes" id="UP000198462">
    <property type="component" value="Unassembled WGS sequence"/>
</dbReference>
<proteinExistence type="predicted"/>
<gene>
    <name evidence="1" type="ORF">B5C34_02695</name>
</gene>
<evidence type="ECO:0000313" key="1">
    <source>
        <dbReference type="EMBL" id="OWV32468.1"/>
    </source>
</evidence>
<comment type="caution">
    <text evidence="1">The sequence shown here is derived from an EMBL/GenBank/DDBJ whole genome shotgun (WGS) entry which is preliminary data.</text>
</comment>
<accession>A0A219B3T8</accession>
<dbReference type="EMBL" id="NFZT01000001">
    <property type="protein sequence ID" value="OWV32468.1"/>
    <property type="molecule type" value="Genomic_DNA"/>
</dbReference>
<protein>
    <submittedName>
        <fullName evidence="1">Uncharacterized protein</fullName>
    </submittedName>
</protein>
<name>A0A219B3T8_9SPHN</name>
<evidence type="ECO:0000313" key="2">
    <source>
        <dbReference type="Proteomes" id="UP000198462"/>
    </source>
</evidence>
<reference evidence="2" key="1">
    <citation type="submission" date="2017-05" db="EMBL/GenBank/DDBJ databases">
        <authorList>
            <person name="Lin X."/>
        </authorList>
    </citation>
    <scope>NUCLEOTIDE SEQUENCE [LARGE SCALE GENOMIC DNA]</scope>
    <source>
        <strain evidence="2">JLT2012</strain>
    </source>
</reference>
<dbReference type="RefSeq" id="WP_088711261.1">
    <property type="nucleotide sequence ID" value="NZ_NFZT01000001.1"/>
</dbReference>
<keyword evidence="2" id="KW-1185">Reference proteome</keyword>
<sequence>MIEKISVEAREEEVLATLREELSPDELEMLGVTHIDTSGDPFDPSKRGEGITFLTVVIWVGQAAAGGIAYDLMKKAGSALIRRFGSERVMVDDAQAD</sequence>
<organism evidence="1 2">
    <name type="scientific">Pacificimonas flava</name>
    <dbReference type="NCBI Taxonomy" id="1234595"/>
    <lineage>
        <taxon>Bacteria</taxon>
        <taxon>Pseudomonadati</taxon>
        <taxon>Pseudomonadota</taxon>
        <taxon>Alphaproteobacteria</taxon>
        <taxon>Sphingomonadales</taxon>
        <taxon>Sphingosinicellaceae</taxon>
        <taxon>Pacificimonas</taxon>
    </lineage>
</organism>